<evidence type="ECO:0000313" key="2">
    <source>
        <dbReference type="EMBL" id="BAK94699.1"/>
    </source>
</evidence>
<proteinExistence type="predicted"/>
<dbReference type="EMBL" id="AP012046">
    <property type="protein sequence ID" value="BAK94699.1"/>
    <property type="molecule type" value="Genomic_DNA"/>
</dbReference>
<gene>
    <name evidence="2" type="ordered locus">TEH_13720</name>
</gene>
<dbReference type="KEGG" id="thl:TEH_13720"/>
<feature type="domain" description="DUF7278" evidence="1">
    <location>
        <begin position="153"/>
        <end position="222"/>
    </location>
</feature>
<accession>A0AAN1VR42</accession>
<evidence type="ECO:0000259" key="1">
    <source>
        <dbReference type="Pfam" id="PF23944"/>
    </source>
</evidence>
<dbReference type="AlphaFoldDB" id="A0AAN1VR42"/>
<dbReference type="InterPro" id="IPR055702">
    <property type="entry name" value="DUF7278"/>
</dbReference>
<reference evidence="2 3" key="1">
    <citation type="submission" date="2011-01" db="EMBL/GenBank/DDBJ databases">
        <title>Whole genome sequence of Tetragenococcus halophilus NBRC 12172.</title>
        <authorList>
            <person name="Nakazawa H."/>
            <person name="Omata S."/>
            <person name="Koga C."/>
            <person name="Watanabe Y."/>
            <person name="Katano Y."/>
            <person name="Ito N."/>
            <person name="Tsukatani N."/>
            <person name="Ankai A."/>
            <person name="Oguchi A."/>
            <person name="Fukui S."/>
            <person name="Yashiro I."/>
            <person name="Kamata S."/>
            <person name="Hashimoto Y."/>
            <person name="Yamazaki J."/>
            <person name="Taguchi H."/>
            <person name="Tanaka A."/>
            <person name="Koyama T."/>
            <person name="Ichige A."/>
            <person name="Hanya Y."/>
            <person name="Tanikawa S."/>
            <person name="Yamazaki S."/>
            <person name="Fujita N."/>
        </authorList>
    </citation>
    <scope>NUCLEOTIDE SEQUENCE [LARGE SCALE GENOMIC DNA]</scope>
    <source>
        <strain evidence="3">DSM 20338 / JCM 20259 / NCIMB 9735 / NBRC 12172</strain>
    </source>
</reference>
<protein>
    <recommendedName>
        <fullName evidence="1">DUF7278 domain-containing protein</fullName>
    </recommendedName>
</protein>
<sequence>MRGAVSVNIFEALESTQWKNLSLELKTQVMNQVLKYFVSPLKKVSDVTYQQFELDGVKCGSFECSIDGERFVLVPGNQAAILGWGSGTQGIARNLWDQTPAQENESYRKIKSNYGLKTAEDWEIFVNESTSPLRKRNVAPMLVQKRAQPVGTTYIGDLDIITGEFSGRLEDFLPIKQSLLSYFKQAQTFEESLQFVPPQEIFEKDKFYALLSEKNEKYAVYRHETCHLNQLQKKMDDQLFDLLTEDQLEYAISGATRKLFRWGGELEEDDSYYGKQTSQKIRQANMFGLYFASDLSYWELTDSMYLKAEKSEKIGHPLFDHLPLASYYRSRKNLAKEELMDPCDFRFRKAIVIQNG</sequence>
<name>A0AAN1VR42_TETHN</name>
<evidence type="ECO:0000313" key="3">
    <source>
        <dbReference type="Proteomes" id="UP000002663"/>
    </source>
</evidence>
<dbReference type="Pfam" id="PF23944">
    <property type="entry name" value="DUF7278"/>
    <property type="match status" value="1"/>
</dbReference>
<dbReference type="Proteomes" id="UP000002663">
    <property type="component" value="Chromosome"/>
</dbReference>
<organism evidence="2 3">
    <name type="scientific">Tetragenococcus halophilus (strain DSM 20338 / JCM 20259 / NCIMB 9735 / NBRC 12172)</name>
    <name type="common">Pediococcus halophilus</name>
    <dbReference type="NCBI Taxonomy" id="945021"/>
    <lineage>
        <taxon>Bacteria</taxon>
        <taxon>Bacillati</taxon>
        <taxon>Bacillota</taxon>
        <taxon>Bacilli</taxon>
        <taxon>Lactobacillales</taxon>
        <taxon>Enterococcaceae</taxon>
        <taxon>Tetragenococcus</taxon>
    </lineage>
</organism>